<dbReference type="RefSeq" id="WP_068460815.1">
    <property type="nucleotide sequence ID" value="NZ_LMTR01000043.1"/>
</dbReference>
<feature type="domain" description="Cytochrome c" evidence="6">
    <location>
        <begin position="34"/>
        <end position="115"/>
    </location>
</feature>
<accession>A0A125NVH7</accession>
<dbReference type="AlphaFoldDB" id="A0A125NVH7"/>
<keyword evidence="2 4" id="KW-0479">Metal-binding</keyword>
<dbReference type="GO" id="GO:0020037">
    <property type="term" value="F:heme binding"/>
    <property type="evidence" value="ECO:0007669"/>
    <property type="project" value="InterPro"/>
</dbReference>
<evidence type="ECO:0000256" key="1">
    <source>
        <dbReference type="ARBA" id="ARBA00022617"/>
    </source>
</evidence>
<dbReference type="Pfam" id="PF00034">
    <property type="entry name" value="Cytochrom_C"/>
    <property type="match status" value="1"/>
</dbReference>
<keyword evidence="8" id="KW-1185">Reference proteome</keyword>
<dbReference type="SUPFAM" id="SSF46626">
    <property type="entry name" value="Cytochrome c"/>
    <property type="match status" value="1"/>
</dbReference>
<proteinExistence type="predicted"/>
<gene>
    <name evidence="7" type="ORF">APY04_1308</name>
</gene>
<comment type="caution">
    <text evidence="7">The sequence shown here is derived from an EMBL/GenBank/DDBJ whole genome shotgun (WGS) entry which is preliminary data.</text>
</comment>
<feature type="signal peptide" evidence="5">
    <location>
        <begin position="1"/>
        <end position="21"/>
    </location>
</feature>
<keyword evidence="5" id="KW-0732">Signal</keyword>
<evidence type="ECO:0000313" key="7">
    <source>
        <dbReference type="EMBL" id="KWT69808.1"/>
    </source>
</evidence>
<keyword evidence="3 4" id="KW-0408">Iron</keyword>
<evidence type="ECO:0000256" key="3">
    <source>
        <dbReference type="ARBA" id="ARBA00023004"/>
    </source>
</evidence>
<dbReference type="STRING" id="121290.APY04_1308"/>
<dbReference type="Proteomes" id="UP000059074">
    <property type="component" value="Unassembled WGS sequence"/>
</dbReference>
<dbReference type="Gene3D" id="1.10.760.10">
    <property type="entry name" value="Cytochrome c-like domain"/>
    <property type="match status" value="1"/>
</dbReference>
<dbReference type="PATRIC" id="fig|121290.4.peg.2189"/>
<sequence>MPLMTSSRSICLMLATASVIAAASLAPASAQMPPNVKAGRQVAEKLCVGCHIVMPNPPNSTVSAEIPAFQTIANRPGQTADTVVGAILIPHPPMPNTNLSREEVNNVAAYIMSLKNRR</sequence>
<reference evidence="7 8" key="1">
    <citation type="submission" date="2015-10" db="EMBL/GenBank/DDBJ databases">
        <title>Transcriptomic analysis of a linuron degrading triple-species bacterial consortium.</title>
        <authorList>
            <person name="Albers P."/>
        </authorList>
    </citation>
    <scope>NUCLEOTIDE SEQUENCE [LARGE SCALE GENOMIC DNA]</scope>
    <source>
        <strain evidence="7 8">WDL6</strain>
    </source>
</reference>
<feature type="chain" id="PRO_5007178233" evidence="5">
    <location>
        <begin position="22"/>
        <end position="118"/>
    </location>
</feature>
<dbReference type="InterPro" id="IPR036909">
    <property type="entry name" value="Cyt_c-like_dom_sf"/>
</dbReference>
<keyword evidence="1 4" id="KW-0349">Heme</keyword>
<name>A0A125NVH7_HYPSL</name>
<evidence type="ECO:0000313" key="8">
    <source>
        <dbReference type="Proteomes" id="UP000059074"/>
    </source>
</evidence>
<evidence type="ECO:0000256" key="4">
    <source>
        <dbReference type="PROSITE-ProRule" id="PRU00433"/>
    </source>
</evidence>
<dbReference type="GO" id="GO:0009055">
    <property type="term" value="F:electron transfer activity"/>
    <property type="evidence" value="ECO:0007669"/>
    <property type="project" value="InterPro"/>
</dbReference>
<evidence type="ECO:0000259" key="6">
    <source>
        <dbReference type="PROSITE" id="PS51007"/>
    </source>
</evidence>
<protein>
    <submittedName>
        <fullName evidence="7">Cytochrome c552</fullName>
    </submittedName>
</protein>
<organism evidence="7 8">
    <name type="scientific">Hyphomicrobium sulfonivorans</name>
    <dbReference type="NCBI Taxonomy" id="121290"/>
    <lineage>
        <taxon>Bacteria</taxon>
        <taxon>Pseudomonadati</taxon>
        <taxon>Pseudomonadota</taxon>
        <taxon>Alphaproteobacteria</taxon>
        <taxon>Hyphomicrobiales</taxon>
        <taxon>Hyphomicrobiaceae</taxon>
        <taxon>Hyphomicrobium</taxon>
    </lineage>
</organism>
<dbReference type="EMBL" id="LMTR01000043">
    <property type="protein sequence ID" value="KWT69808.1"/>
    <property type="molecule type" value="Genomic_DNA"/>
</dbReference>
<evidence type="ECO:0000256" key="5">
    <source>
        <dbReference type="SAM" id="SignalP"/>
    </source>
</evidence>
<dbReference type="PROSITE" id="PS51007">
    <property type="entry name" value="CYTC"/>
    <property type="match status" value="1"/>
</dbReference>
<dbReference type="GO" id="GO:0046872">
    <property type="term" value="F:metal ion binding"/>
    <property type="evidence" value="ECO:0007669"/>
    <property type="project" value="UniProtKB-KW"/>
</dbReference>
<evidence type="ECO:0000256" key="2">
    <source>
        <dbReference type="ARBA" id="ARBA00022723"/>
    </source>
</evidence>
<dbReference type="InterPro" id="IPR009056">
    <property type="entry name" value="Cyt_c-like_dom"/>
</dbReference>